<evidence type="ECO:0000313" key="4">
    <source>
        <dbReference type="Proteomes" id="UP001575105"/>
    </source>
</evidence>
<name>A0ABV4U3L0_9BACT</name>
<dbReference type="InterPro" id="IPR003313">
    <property type="entry name" value="AraC-bd"/>
</dbReference>
<keyword evidence="4" id="KW-1185">Reference proteome</keyword>
<keyword evidence="1" id="KW-0238">DNA-binding</keyword>
<dbReference type="SUPFAM" id="SSF51182">
    <property type="entry name" value="RmlC-like cupins"/>
    <property type="match status" value="1"/>
</dbReference>
<protein>
    <submittedName>
        <fullName evidence="3">AraC family ligand binding domain-containing protein</fullName>
    </submittedName>
</protein>
<comment type="caution">
    <text evidence="3">The sequence shown here is derived from an EMBL/GenBank/DDBJ whole genome shotgun (WGS) entry which is preliminary data.</text>
</comment>
<dbReference type="EMBL" id="JBGUBD010000002">
    <property type="protein sequence ID" value="MFA9477356.1"/>
    <property type="molecule type" value="Genomic_DNA"/>
</dbReference>
<organism evidence="3 4">
    <name type="scientific">Natronomicrosphaera hydrolytica</name>
    <dbReference type="NCBI Taxonomy" id="3242702"/>
    <lineage>
        <taxon>Bacteria</taxon>
        <taxon>Pseudomonadati</taxon>
        <taxon>Planctomycetota</taxon>
        <taxon>Phycisphaerae</taxon>
        <taxon>Phycisphaerales</taxon>
        <taxon>Phycisphaeraceae</taxon>
        <taxon>Natronomicrosphaera</taxon>
    </lineage>
</organism>
<sequence>MSDGAEGRVRTPPRERFAPAEEMFDLAAVAEKLLAEPGSGRHGHRQMTLFRHGPATLALFCFEEADARFPDHVVDGVVIIQVLKGRLTVHTEQSAHEMQAGQVLRLGPNVRHDVVAAEPSQMLLTVCVEGPGSHAGGGEKA</sequence>
<gene>
    <name evidence="3" type="ORF">ACERK3_03495</name>
</gene>
<accession>A0ABV4U3L0</accession>
<evidence type="ECO:0000256" key="1">
    <source>
        <dbReference type="ARBA" id="ARBA00023125"/>
    </source>
</evidence>
<evidence type="ECO:0000259" key="2">
    <source>
        <dbReference type="Pfam" id="PF02311"/>
    </source>
</evidence>
<dbReference type="InterPro" id="IPR014710">
    <property type="entry name" value="RmlC-like_jellyroll"/>
</dbReference>
<dbReference type="InterPro" id="IPR011051">
    <property type="entry name" value="RmlC_Cupin_sf"/>
</dbReference>
<dbReference type="Proteomes" id="UP001575105">
    <property type="component" value="Unassembled WGS sequence"/>
</dbReference>
<dbReference type="Gene3D" id="2.60.120.10">
    <property type="entry name" value="Jelly Rolls"/>
    <property type="match status" value="1"/>
</dbReference>
<feature type="domain" description="AraC-type arabinose-binding/dimerisation" evidence="2">
    <location>
        <begin position="65"/>
        <end position="118"/>
    </location>
</feature>
<evidence type="ECO:0000313" key="3">
    <source>
        <dbReference type="EMBL" id="MFA9477356.1"/>
    </source>
</evidence>
<reference evidence="3 4" key="1">
    <citation type="submission" date="2024-08" db="EMBL/GenBank/DDBJ databases">
        <title>Whole-genome sequencing of halo(alkali)philic microorganisms from hypersaline lakes.</title>
        <authorList>
            <person name="Sorokin D.Y."/>
            <person name="Merkel A.Y."/>
            <person name="Messina E."/>
            <person name="Yakimov M."/>
        </authorList>
    </citation>
    <scope>NUCLEOTIDE SEQUENCE [LARGE SCALE GENOMIC DNA]</scope>
    <source>
        <strain evidence="3 4">AB-hyl4</strain>
    </source>
</reference>
<dbReference type="Pfam" id="PF02311">
    <property type="entry name" value="AraC_binding"/>
    <property type="match status" value="1"/>
</dbReference>
<dbReference type="RefSeq" id="WP_425344281.1">
    <property type="nucleotide sequence ID" value="NZ_JBGUBD010000002.1"/>
</dbReference>
<proteinExistence type="predicted"/>